<keyword evidence="1" id="KW-0472">Membrane</keyword>
<proteinExistence type="predicted"/>
<sequence length="112" mass="12497">MQLCRLEFSILSFDLEQPTTTRLVSLLCELFCGLCPPLSASHSAVLVVDESSFLCNCDVAPLTRTPCFFDSRFLLFIDILFLLALASCLLSVHPSRKTFKLHVSNGDRKRGV</sequence>
<keyword evidence="1" id="KW-0812">Transmembrane</keyword>
<name>A0A5J4N9B1_9TREM</name>
<feature type="transmembrane region" description="Helical" evidence="1">
    <location>
        <begin position="73"/>
        <end position="92"/>
    </location>
</feature>
<dbReference type="Proteomes" id="UP000324629">
    <property type="component" value="Unassembled WGS sequence"/>
</dbReference>
<reference evidence="2 3" key="1">
    <citation type="journal article" date="2019" name="Gigascience">
        <title>Whole-genome sequence of the oriental lung fluke Paragonimus westermani.</title>
        <authorList>
            <person name="Oey H."/>
            <person name="Zakrzewski M."/>
            <person name="Narain K."/>
            <person name="Devi K.R."/>
            <person name="Agatsuma T."/>
            <person name="Nawaratna S."/>
            <person name="Gobert G.N."/>
            <person name="Jones M.K."/>
            <person name="Ragan M.A."/>
            <person name="McManus D.P."/>
            <person name="Krause L."/>
        </authorList>
    </citation>
    <scope>NUCLEOTIDE SEQUENCE [LARGE SCALE GENOMIC DNA]</scope>
    <source>
        <strain evidence="2 3">IND2009</strain>
    </source>
</reference>
<dbReference type="EMBL" id="QNGE01005757">
    <property type="protein sequence ID" value="KAA3671819.1"/>
    <property type="molecule type" value="Genomic_DNA"/>
</dbReference>
<keyword evidence="1" id="KW-1133">Transmembrane helix</keyword>
<protein>
    <submittedName>
        <fullName evidence="2">Uncharacterized protein</fullName>
    </submittedName>
</protein>
<dbReference type="AlphaFoldDB" id="A0A5J4N9B1"/>
<keyword evidence="3" id="KW-1185">Reference proteome</keyword>
<comment type="caution">
    <text evidence="2">The sequence shown here is derived from an EMBL/GenBank/DDBJ whole genome shotgun (WGS) entry which is preliminary data.</text>
</comment>
<gene>
    <name evidence="2" type="ORF">DEA37_0014547</name>
</gene>
<accession>A0A5J4N9B1</accession>
<evidence type="ECO:0000256" key="1">
    <source>
        <dbReference type="SAM" id="Phobius"/>
    </source>
</evidence>
<organism evidence="2 3">
    <name type="scientific">Paragonimus westermani</name>
    <dbReference type="NCBI Taxonomy" id="34504"/>
    <lineage>
        <taxon>Eukaryota</taxon>
        <taxon>Metazoa</taxon>
        <taxon>Spiralia</taxon>
        <taxon>Lophotrochozoa</taxon>
        <taxon>Platyhelminthes</taxon>
        <taxon>Trematoda</taxon>
        <taxon>Digenea</taxon>
        <taxon>Plagiorchiida</taxon>
        <taxon>Troglotremata</taxon>
        <taxon>Troglotrematidae</taxon>
        <taxon>Paragonimus</taxon>
    </lineage>
</organism>
<evidence type="ECO:0000313" key="2">
    <source>
        <dbReference type="EMBL" id="KAA3671819.1"/>
    </source>
</evidence>
<evidence type="ECO:0000313" key="3">
    <source>
        <dbReference type="Proteomes" id="UP000324629"/>
    </source>
</evidence>